<organism evidence="2 3">
    <name type="scientific">Batillaria attramentaria</name>
    <dbReference type="NCBI Taxonomy" id="370345"/>
    <lineage>
        <taxon>Eukaryota</taxon>
        <taxon>Metazoa</taxon>
        <taxon>Spiralia</taxon>
        <taxon>Lophotrochozoa</taxon>
        <taxon>Mollusca</taxon>
        <taxon>Gastropoda</taxon>
        <taxon>Caenogastropoda</taxon>
        <taxon>Sorbeoconcha</taxon>
        <taxon>Cerithioidea</taxon>
        <taxon>Batillariidae</taxon>
        <taxon>Batillaria</taxon>
    </lineage>
</organism>
<accession>A0ABD0JBR2</accession>
<evidence type="ECO:0000313" key="3">
    <source>
        <dbReference type="Proteomes" id="UP001519460"/>
    </source>
</evidence>
<feature type="region of interest" description="Disordered" evidence="1">
    <location>
        <begin position="48"/>
        <end position="99"/>
    </location>
</feature>
<comment type="caution">
    <text evidence="2">The sequence shown here is derived from an EMBL/GenBank/DDBJ whole genome shotgun (WGS) entry which is preliminary data.</text>
</comment>
<name>A0ABD0JBR2_9CAEN</name>
<evidence type="ECO:0000313" key="2">
    <source>
        <dbReference type="EMBL" id="KAK7469573.1"/>
    </source>
</evidence>
<dbReference type="EMBL" id="JACVVK020000512">
    <property type="protein sequence ID" value="KAK7469573.1"/>
    <property type="molecule type" value="Genomic_DNA"/>
</dbReference>
<evidence type="ECO:0000256" key="1">
    <source>
        <dbReference type="SAM" id="MobiDB-lite"/>
    </source>
</evidence>
<proteinExistence type="predicted"/>
<feature type="compositionally biased region" description="Polar residues" evidence="1">
    <location>
        <begin position="51"/>
        <end position="63"/>
    </location>
</feature>
<gene>
    <name evidence="2" type="ORF">BaRGS_00036421</name>
</gene>
<dbReference type="Proteomes" id="UP001519460">
    <property type="component" value="Unassembled WGS sequence"/>
</dbReference>
<protein>
    <submittedName>
        <fullName evidence="2">Uncharacterized protein</fullName>
    </submittedName>
</protein>
<dbReference type="AlphaFoldDB" id="A0ABD0JBR2"/>
<reference evidence="2 3" key="1">
    <citation type="journal article" date="2023" name="Sci. Data">
        <title>Genome assembly of the Korean intertidal mud-creeper Batillaria attramentaria.</title>
        <authorList>
            <person name="Patra A.K."/>
            <person name="Ho P.T."/>
            <person name="Jun S."/>
            <person name="Lee S.J."/>
            <person name="Kim Y."/>
            <person name="Won Y.J."/>
        </authorList>
    </citation>
    <scope>NUCLEOTIDE SEQUENCE [LARGE SCALE GENOMIC DNA]</scope>
    <source>
        <strain evidence="2">Wonlab-2016</strain>
    </source>
</reference>
<sequence>MGVSVAFTVSVATDQLTAVTRQLAGRFALCGTCGTQHNILVSPFVSHDSVTRNPTTPELNAPQSSPPKAYSHREGRGGGRQRRRQDHQSTVVTGDRLAG</sequence>
<keyword evidence="3" id="KW-1185">Reference proteome</keyword>